<feature type="coiled-coil region" evidence="8">
    <location>
        <begin position="113"/>
        <end position="143"/>
    </location>
</feature>
<evidence type="ECO:0000256" key="4">
    <source>
        <dbReference type="ARBA" id="ARBA00023159"/>
    </source>
</evidence>
<dbReference type="EMBL" id="BAABUK010000003">
    <property type="protein sequence ID" value="GAA5808804.1"/>
    <property type="molecule type" value="Genomic_DNA"/>
</dbReference>
<organism evidence="10 11">
    <name type="scientific">Mucor flavus</name>
    <dbReference type="NCBI Taxonomy" id="439312"/>
    <lineage>
        <taxon>Eukaryota</taxon>
        <taxon>Fungi</taxon>
        <taxon>Fungi incertae sedis</taxon>
        <taxon>Mucoromycota</taxon>
        <taxon>Mucoromycotina</taxon>
        <taxon>Mucoromycetes</taxon>
        <taxon>Mucorales</taxon>
        <taxon>Mucorineae</taxon>
        <taxon>Mucoraceae</taxon>
        <taxon>Mucor</taxon>
    </lineage>
</organism>
<feature type="domain" description="Mediator complex subunit Med1" evidence="9">
    <location>
        <begin position="133"/>
        <end position="524"/>
    </location>
</feature>
<keyword evidence="8" id="KW-0175">Coiled coil</keyword>
<evidence type="ECO:0000256" key="6">
    <source>
        <dbReference type="ARBA" id="ARBA00023242"/>
    </source>
</evidence>
<dbReference type="Pfam" id="PF10744">
    <property type="entry name" value="Med1"/>
    <property type="match status" value="1"/>
</dbReference>
<name>A0ABP9YPL8_9FUNG</name>
<evidence type="ECO:0000256" key="1">
    <source>
        <dbReference type="ARBA" id="ARBA00004123"/>
    </source>
</evidence>
<keyword evidence="4 7" id="KW-0010">Activator</keyword>
<dbReference type="PANTHER" id="PTHR12881:SF10">
    <property type="entry name" value="MEDIATOR OF RNA POLYMERASE II TRANSCRIPTION SUBUNIT 1"/>
    <property type="match status" value="1"/>
</dbReference>
<protein>
    <recommendedName>
        <fullName evidence="7">Mediator of RNA polymerase II transcription subunit 1</fullName>
    </recommendedName>
    <alternativeName>
        <fullName evidence="7">Mediator complex subunit 1</fullName>
    </alternativeName>
</protein>
<comment type="similarity">
    <text evidence="2 7">Belongs to the Mediator complex subunit 1 family.</text>
</comment>
<keyword evidence="5 7" id="KW-0804">Transcription</keyword>
<reference evidence="10 11" key="1">
    <citation type="submission" date="2024-04" db="EMBL/GenBank/DDBJ databases">
        <title>genome sequences of Mucor flavus KT1a and Helicostylum pulchrum KT1b strains isolated from the surface of a dry-aged beef.</title>
        <authorList>
            <person name="Toyotome T."/>
            <person name="Hosono M."/>
            <person name="Torimaru M."/>
            <person name="Fukuda K."/>
            <person name="Mikami N."/>
        </authorList>
    </citation>
    <scope>NUCLEOTIDE SEQUENCE [LARGE SCALE GENOMIC DNA]</scope>
    <source>
        <strain evidence="10 11">KT1a</strain>
    </source>
</reference>
<comment type="function">
    <text evidence="7">Component of the Mediator complex, a coactivator involved in the regulated transcription of nearly all RNA polymerase II-dependent genes. Mediator functions as a bridge to convey information from gene-specific regulatory proteins to the basal RNA polymerase II transcription machinery. Mediator is recruited to promoters by direct interactions with regulatory proteins and serves as a scaffold for the assembly of a functional preinitiation complex with RNA polymerase II and the general transcription factors.</text>
</comment>
<dbReference type="PANTHER" id="PTHR12881">
    <property type="entry name" value="MEDIATOR OF RNA POLYMERASE II TRANSCRIPTION SUBUNIT 1"/>
    <property type="match status" value="1"/>
</dbReference>
<comment type="subcellular location">
    <subcellularLocation>
        <location evidence="1 7">Nucleus</location>
    </subcellularLocation>
</comment>
<keyword evidence="11" id="KW-1185">Reference proteome</keyword>
<comment type="caution">
    <text evidence="10">The sequence shown here is derived from an EMBL/GenBank/DDBJ whole genome shotgun (WGS) entry which is preliminary data.</text>
</comment>
<keyword evidence="3 7" id="KW-0805">Transcription regulation</keyword>
<evidence type="ECO:0000256" key="2">
    <source>
        <dbReference type="ARBA" id="ARBA00006210"/>
    </source>
</evidence>
<evidence type="ECO:0000256" key="5">
    <source>
        <dbReference type="ARBA" id="ARBA00023163"/>
    </source>
</evidence>
<dbReference type="Proteomes" id="UP001473302">
    <property type="component" value="Unassembled WGS sequence"/>
</dbReference>
<keyword evidence="6 7" id="KW-0539">Nucleus</keyword>
<gene>
    <name evidence="10" type="ORF">MFLAVUS_002201</name>
</gene>
<accession>A0ABP9YPL8</accession>
<evidence type="ECO:0000313" key="11">
    <source>
        <dbReference type="Proteomes" id="UP001473302"/>
    </source>
</evidence>
<evidence type="ECO:0000256" key="7">
    <source>
        <dbReference type="RuleBase" id="RU364059"/>
    </source>
</evidence>
<evidence type="ECO:0000256" key="3">
    <source>
        <dbReference type="ARBA" id="ARBA00023015"/>
    </source>
</evidence>
<evidence type="ECO:0000259" key="9">
    <source>
        <dbReference type="Pfam" id="PF10744"/>
    </source>
</evidence>
<evidence type="ECO:0000313" key="10">
    <source>
        <dbReference type="EMBL" id="GAA5808804.1"/>
    </source>
</evidence>
<proteinExistence type="inferred from homology"/>
<dbReference type="InterPro" id="IPR019680">
    <property type="entry name" value="Mediator_Med1"/>
</dbReference>
<dbReference type="InterPro" id="IPR051999">
    <property type="entry name" value="Mediator_complex_subunit_1"/>
</dbReference>
<sequence>MQPESQNSISSAVFGLQSSLKKLQLDCSSLQKPTDDNQVQPNELHALGAINLDKAREEFSQQINIIRSVCSQFETEVLGDVMKMGVGADPAFRKHFTHLKEQAALESTVIRVKDTLKNTKEFLEKSLREKEESKSKIETQRLEKLAQSMGLVTFVDSHKFESGVPITTITLGGTVIVIDIDIDESGRVLRSKVTYVSETLQNDQDDRVDNMLAENLQSRNFDLFTRNLKSLALLDQLNVKYESVNFFSISKELLNDLKDICRQEISIESNLKSVLLEGHGIPNLHLDYPGISISYWMCKNAIGNSNWDQIQRAFEMGQNDPALHNTNSIQPMCYLPESRPRYLLGFDESEESIKEDIDGEHFKVVTEISAPKFMPHLSFVKPLPSNPSIRPIPVRFVATLDPPMPVADEISQKLMTVTGLVNADNFSNSTANNNNNTSKATIQTQSLEDMLVAGIDQDVFNQNNEWVSTSDDMPDQVYKWMSSSPTRAKMVSRIPFHHPVQLYNILQCLRQQQMFNTLFKSVFNAETFKKESSKSSKSSKSISFSLSDILEESQNDRILRVEVATVDAPNSINIALTPPPLPNQAFIIVPLSIEIPVDNPTRPVIRLHTPCSSKTHTWNPRVFDQDKMTDILQDRQNIADVFSWLYEKMIDTETYLIERGPKRSRIEDSFDELNDFNNTKYTKMEIDE</sequence>
<evidence type="ECO:0000256" key="8">
    <source>
        <dbReference type="SAM" id="Coils"/>
    </source>
</evidence>